<reference evidence="1 2" key="1">
    <citation type="submission" date="2020-08" db="EMBL/GenBank/DDBJ databases">
        <title>Genomic Encyclopedia of Type Strains, Phase IV (KMG-IV): sequencing the most valuable type-strain genomes for metagenomic binning, comparative biology and taxonomic classification.</title>
        <authorList>
            <person name="Goeker M."/>
        </authorList>
    </citation>
    <scope>NUCLEOTIDE SEQUENCE [LARGE SCALE GENOMIC DNA]</scope>
    <source>
        <strain evidence="1 2">DSM 103570</strain>
    </source>
</reference>
<comment type="caution">
    <text evidence="1">The sequence shown here is derived from an EMBL/GenBank/DDBJ whole genome shotgun (WGS) entry which is preliminary data.</text>
</comment>
<dbReference type="EMBL" id="JACIEM010000007">
    <property type="protein sequence ID" value="MBB4005649.1"/>
    <property type="molecule type" value="Genomic_DNA"/>
</dbReference>
<proteinExistence type="predicted"/>
<keyword evidence="2" id="KW-1185">Reference proteome</keyword>
<accession>A0A7W6HI60</accession>
<protein>
    <recommendedName>
        <fullName evidence="3">Arylsulfatase</fullName>
    </recommendedName>
</protein>
<evidence type="ECO:0000313" key="2">
    <source>
        <dbReference type="Proteomes" id="UP000588647"/>
    </source>
</evidence>
<sequence length="184" mass="19609">MSIIPAPPVPEGVAMNIRGGGSYKILVDVETTVPDCSGVIFAHGSRFGGHSLFIKDRKLHYIYNFLGIKPEQKFVSEELAPGSYTLGMEFIRDKAGQYGESLGKAKLYVNDQIVAQGEMKTQPGKFTLSGDGLCIGRDSGDAVSKESATPAAFKGGVIKFVAITVEAAQYLDLEKLTAAAMAVD</sequence>
<evidence type="ECO:0000313" key="1">
    <source>
        <dbReference type="EMBL" id="MBB4005649.1"/>
    </source>
</evidence>
<gene>
    <name evidence="1" type="ORF">GGR03_004751</name>
</gene>
<dbReference type="AlphaFoldDB" id="A0A7W6HI60"/>
<dbReference type="Proteomes" id="UP000588647">
    <property type="component" value="Unassembled WGS sequence"/>
</dbReference>
<organism evidence="1 2">
    <name type="scientific">Aurantimonas endophytica</name>
    <dbReference type="NCBI Taxonomy" id="1522175"/>
    <lineage>
        <taxon>Bacteria</taxon>
        <taxon>Pseudomonadati</taxon>
        <taxon>Pseudomonadota</taxon>
        <taxon>Alphaproteobacteria</taxon>
        <taxon>Hyphomicrobiales</taxon>
        <taxon>Aurantimonadaceae</taxon>
        <taxon>Aurantimonas</taxon>
    </lineage>
</organism>
<dbReference type="RefSeq" id="WP_210292273.1">
    <property type="nucleotide sequence ID" value="NZ_JAAAMM010000007.1"/>
</dbReference>
<name>A0A7W6HI60_9HYPH</name>
<evidence type="ECO:0008006" key="3">
    <source>
        <dbReference type="Google" id="ProtNLM"/>
    </source>
</evidence>